<comment type="subunit">
    <text evidence="4">Homodimer.</text>
</comment>
<dbReference type="InterPro" id="IPR011249">
    <property type="entry name" value="Metalloenz_LuxS/M16"/>
</dbReference>
<evidence type="ECO:0000313" key="16">
    <source>
        <dbReference type="Proteomes" id="UP000036756"/>
    </source>
</evidence>
<dbReference type="InterPro" id="IPR003815">
    <property type="entry name" value="S-ribosylhomocysteinase"/>
</dbReference>
<evidence type="ECO:0000256" key="13">
    <source>
        <dbReference type="ARBA" id="ARBA00030600"/>
    </source>
</evidence>
<dbReference type="InterPro" id="IPR037005">
    <property type="entry name" value="LuxS_sf"/>
</dbReference>
<accession>A0A0J8D9N6</accession>
<keyword evidence="11 15" id="KW-0456">Lyase</keyword>
<name>A0A0J8D9N6_CLOCY</name>
<evidence type="ECO:0000256" key="12">
    <source>
        <dbReference type="ARBA" id="ARBA00024654"/>
    </source>
</evidence>
<dbReference type="Proteomes" id="UP000036756">
    <property type="component" value="Unassembled WGS sequence"/>
</dbReference>
<sequence length="146" mass="16555">MKVESFELDHRTVIAPYIRKAGVYVGKNKDIVTKFDIRFMQPNKAVMETGAIHTLEHLLAVYLRETELDEKVIDLSPMGCRTGFYFTVWEDLSVEDIKKALVYSLEKVLETTEIPAANEVQCGTYKDHSLEGALKLAKGFLEGINK</sequence>
<keyword evidence="16" id="KW-1185">Reference proteome</keyword>
<dbReference type="GO" id="GO:0009372">
    <property type="term" value="P:quorum sensing"/>
    <property type="evidence" value="ECO:0007669"/>
    <property type="project" value="UniProtKB-KW"/>
</dbReference>
<dbReference type="PRINTS" id="PR01487">
    <property type="entry name" value="LUXSPROTEIN"/>
</dbReference>
<dbReference type="PANTHER" id="PTHR35799">
    <property type="entry name" value="S-RIBOSYLHOMOCYSTEINE LYASE"/>
    <property type="match status" value="1"/>
</dbReference>
<evidence type="ECO:0000256" key="7">
    <source>
        <dbReference type="ARBA" id="ARBA00022654"/>
    </source>
</evidence>
<evidence type="ECO:0000256" key="11">
    <source>
        <dbReference type="ARBA" id="ARBA00023239"/>
    </source>
</evidence>
<protein>
    <recommendedName>
        <fullName evidence="6">S-ribosylhomocysteine lyase</fullName>
        <ecNumber evidence="5">4.4.1.21</ecNumber>
    </recommendedName>
    <alternativeName>
        <fullName evidence="13">AI-2 synthesis protein</fullName>
    </alternativeName>
    <alternativeName>
        <fullName evidence="14">Autoinducer-2 production protein LuxS</fullName>
    </alternativeName>
</protein>
<organism evidence="15 16">
    <name type="scientific">Clostridium cylindrosporum DSM 605</name>
    <dbReference type="NCBI Taxonomy" id="1121307"/>
    <lineage>
        <taxon>Bacteria</taxon>
        <taxon>Bacillati</taxon>
        <taxon>Bacillota</taxon>
        <taxon>Clostridia</taxon>
        <taxon>Eubacteriales</taxon>
        <taxon>Clostridiaceae</taxon>
        <taxon>Clostridium</taxon>
    </lineage>
</organism>
<keyword evidence="9" id="KW-0071">Autoinducer synthesis</keyword>
<evidence type="ECO:0000256" key="2">
    <source>
        <dbReference type="ARBA" id="ARBA00001962"/>
    </source>
</evidence>
<evidence type="ECO:0000256" key="8">
    <source>
        <dbReference type="ARBA" id="ARBA00022723"/>
    </source>
</evidence>
<evidence type="ECO:0000256" key="10">
    <source>
        <dbReference type="ARBA" id="ARBA00023004"/>
    </source>
</evidence>
<dbReference type="RefSeq" id="WP_048571415.1">
    <property type="nucleotide sequence ID" value="NZ_LFVU01000028.1"/>
</dbReference>
<comment type="catalytic activity">
    <reaction evidence="1">
        <text>S-(5-deoxy-D-ribos-5-yl)-L-homocysteine = (S)-4,5-dihydroxypentane-2,3-dione + L-homocysteine</text>
        <dbReference type="Rhea" id="RHEA:17753"/>
        <dbReference type="ChEBI" id="CHEBI:29484"/>
        <dbReference type="ChEBI" id="CHEBI:58195"/>
        <dbReference type="ChEBI" id="CHEBI:58199"/>
        <dbReference type="EC" id="4.4.1.21"/>
    </reaction>
</comment>
<dbReference type="GO" id="GO:0005506">
    <property type="term" value="F:iron ion binding"/>
    <property type="evidence" value="ECO:0007669"/>
    <property type="project" value="InterPro"/>
</dbReference>
<keyword evidence="7" id="KW-0673">Quorum sensing</keyword>
<evidence type="ECO:0000256" key="1">
    <source>
        <dbReference type="ARBA" id="ARBA00000297"/>
    </source>
</evidence>
<keyword evidence="8" id="KW-0479">Metal-binding</keyword>
<comment type="caution">
    <text evidence="15">The sequence shown here is derived from an EMBL/GenBank/DDBJ whole genome shotgun (WGS) entry which is preliminary data.</text>
</comment>
<dbReference type="GO" id="GO:0043768">
    <property type="term" value="F:S-ribosylhomocysteine lyase activity"/>
    <property type="evidence" value="ECO:0007669"/>
    <property type="project" value="UniProtKB-EC"/>
</dbReference>
<dbReference type="PANTHER" id="PTHR35799:SF1">
    <property type="entry name" value="S-RIBOSYLHOMOCYSTEINE LYASE"/>
    <property type="match status" value="1"/>
</dbReference>
<dbReference type="AlphaFoldDB" id="A0A0J8D9N6"/>
<dbReference type="PIRSF" id="PIRSF006160">
    <property type="entry name" value="AI2"/>
    <property type="match status" value="1"/>
</dbReference>
<dbReference type="EMBL" id="LFVU01000028">
    <property type="protein sequence ID" value="KMT21024.1"/>
    <property type="molecule type" value="Genomic_DNA"/>
</dbReference>
<comment type="similarity">
    <text evidence="3">Belongs to the LuxS family.</text>
</comment>
<dbReference type="NCBIfam" id="NF002604">
    <property type="entry name" value="PRK02260.1-4"/>
    <property type="match status" value="1"/>
</dbReference>
<dbReference type="Gene3D" id="3.30.1360.80">
    <property type="entry name" value="S-ribosylhomocysteinase (LuxS)"/>
    <property type="match status" value="1"/>
</dbReference>
<dbReference type="Pfam" id="PF02664">
    <property type="entry name" value="LuxS"/>
    <property type="match status" value="1"/>
</dbReference>
<dbReference type="SUPFAM" id="SSF63411">
    <property type="entry name" value="LuxS/MPP-like metallohydrolase"/>
    <property type="match status" value="1"/>
</dbReference>
<proteinExistence type="inferred from homology"/>
<dbReference type="OrthoDB" id="9788129at2"/>
<evidence type="ECO:0000313" key="15">
    <source>
        <dbReference type="EMBL" id="KMT21024.1"/>
    </source>
</evidence>
<reference evidence="15 16" key="1">
    <citation type="submission" date="2015-06" db="EMBL/GenBank/DDBJ databases">
        <title>Draft genome sequence of the purine-degrading Clostridium cylindrosporum HC-1 (DSM 605).</title>
        <authorList>
            <person name="Poehlein A."/>
            <person name="Schiel-Bengelsdorf B."/>
            <person name="Bengelsdorf F."/>
            <person name="Daniel R."/>
            <person name="Duerre P."/>
        </authorList>
    </citation>
    <scope>NUCLEOTIDE SEQUENCE [LARGE SCALE GENOMIC DNA]</scope>
    <source>
        <strain evidence="15 16">DSM 605</strain>
    </source>
</reference>
<dbReference type="PATRIC" id="fig|1121307.3.peg.622"/>
<evidence type="ECO:0000256" key="5">
    <source>
        <dbReference type="ARBA" id="ARBA00012240"/>
    </source>
</evidence>
<evidence type="ECO:0000256" key="3">
    <source>
        <dbReference type="ARBA" id="ARBA00007311"/>
    </source>
</evidence>
<dbReference type="EC" id="4.4.1.21" evidence="5"/>
<evidence type="ECO:0000256" key="6">
    <source>
        <dbReference type="ARBA" id="ARBA00015130"/>
    </source>
</evidence>
<evidence type="ECO:0000256" key="9">
    <source>
        <dbReference type="ARBA" id="ARBA00022929"/>
    </source>
</evidence>
<evidence type="ECO:0000256" key="14">
    <source>
        <dbReference type="ARBA" id="ARBA00031777"/>
    </source>
</evidence>
<dbReference type="NCBIfam" id="NF002606">
    <property type="entry name" value="PRK02260.2-4"/>
    <property type="match status" value="1"/>
</dbReference>
<comment type="cofactor">
    <cofactor evidence="2">
        <name>Fe cation</name>
        <dbReference type="ChEBI" id="CHEBI:24875"/>
    </cofactor>
</comment>
<gene>
    <name evidence="15" type="primary">luxS</name>
    <name evidence="15" type="ORF">CLCY_1c02580</name>
</gene>
<keyword evidence="10" id="KW-0408">Iron</keyword>
<dbReference type="STRING" id="1121307.CLCY_1c02580"/>
<comment type="function">
    <text evidence="12">Involved in the synthesis of autoinducer 2 (AI-2) which is secreted by bacteria and is used to communicate both the cell density and the metabolic potential of the environment. The regulation of gene expression in response to changes in cell density is called quorum sensing. Catalyzes the transformation of S-ribosylhomocysteine (RHC) to homocysteine (HC) and 4,5-dihydroxy-2,3-pentadione (DPD).</text>
</comment>
<evidence type="ECO:0000256" key="4">
    <source>
        <dbReference type="ARBA" id="ARBA00011738"/>
    </source>
</evidence>